<dbReference type="GO" id="GO:0005886">
    <property type="term" value="C:plasma membrane"/>
    <property type="evidence" value="ECO:0007669"/>
    <property type="project" value="TreeGrafter"/>
</dbReference>
<dbReference type="Gene3D" id="2.40.50.100">
    <property type="match status" value="1"/>
</dbReference>
<evidence type="ECO:0000256" key="4">
    <source>
        <dbReference type="SAM" id="SignalP"/>
    </source>
</evidence>
<dbReference type="EMBL" id="JAHLFE010000018">
    <property type="protein sequence ID" value="MBU3843495.1"/>
    <property type="molecule type" value="Genomic_DNA"/>
</dbReference>
<feature type="domain" description="Multidrug resistance protein MdtA-like beta-barrel" evidence="7">
    <location>
        <begin position="210"/>
        <end position="299"/>
    </location>
</feature>
<dbReference type="Pfam" id="PF25876">
    <property type="entry name" value="HH_MFP_RND"/>
    <property type="match status" value="1"/>
</dbReference>
<evidence type="ECO:0000256" key="2">
    <source>
        <dbReference type="ARBA" id="ARBA00009477"/>
    </source>
</evidence>
<reference evidence="9" key="2">
    <citation type="submission" date="2021-04" db="EMBL/GenBank/DDBJ databases">
        <authorList>
            <person name="Gilroy R."/>
        </authorList>
    </citation>
    <scope>NUCLEOTIDE SEQUENCE</scope>
    <source>
        <strain evidence="9">378</strain>
    </source>
</reference>
<evidence type="ECO:0000313" key="9">
    <source>
        <dbReference type="EMBL" id="MBU3843495.1"/>
    </source>
</evidence>
<evidence type="ECO:0000259" key="6">
    <source>
        <dbReference type="Pfam" id="PF25917"/>
    </source>
</evidence>
<dbReference type="InterPro" id="IPR006143">
    <property type="entry name" value="RND_pump_MFP"/>
</dbReference>
<keyword evidence="4" id="KW-0732">Signal</keyword>
<evidence type="ECO:0000256" key="1">
    <source>
        <dbReference type="ARBA" id="ARBA00004519"/>
    </source>
</evidence>
<proteinExistence type="inferred from homology"/>
<evidence type="ECO:0000259" key="7">
    <source>
        <dbReference type="Pfam" id="PF25944"/>
    </source>
</evidence>
<dbReference type="NCBIfam" id="TIGR01730">
    <property type="entry name" value="RND_mfp"/>
    <property type="match status" value="1"/>
</dbReference>
<organism evidence="9 10">
    <name type="scientific">Candidatus Anaerobiospirillum pullicola</name>
    <dbReference type="NCBI Taxonomy" id="2838451"/>
    <lineage>
        <taxon>Bacteria</taxon>
        <taxon>Pseudomonadati</taxon>
        <taxon>Pseudomonadota</taxon>
        <taxon>Gammaproteobacteria</taxon>
        <taxon>Aeromonadales</taxon>
        <taxon>Succinivibrionaceae</taxon>
        <taxon>Anaerobiospirillum</taxon>
    </lineage>
</organism>
<dbReference type="SUPFAM" id="SSF111369">
    <property type="entry name" value="HlyD-like secretion proteins"/>
    <property type="match status" value="1"/>
</dbReference>
<comment type="caution">
    <text evidence="9">The sequence shown here is derived from an EMBL/GenBank/DDBJ whole genome shotgun (WGS) entry which is preliminary data.</text>
</comment>
<accession>A0A948TEB6</accession>
<evidence type="ECO:0000256" key="3">
    <source>
        <dbReference type="SAM" id="MobiDB-lite"/>
    </source>
</evidence>
<gene>
    <name evidence="9" type="ORF">H9847_01280</name>
</gene>
<dbReference type="Proteomes" id="UP000733611">
    <property type="component" value="Unassembled WGS sequence"/>
</dbReference>
<feature type="chain" id="PRO_5037143989" evidence="4">
    <location>
        <begin position="29"/>
        <end position="407"/>
    </location>
</feature>
<evidence type="ECO:0000259" key="5">
    <source>
        <dbReference type="Pfam" id="PF25876"/>
    </source>
</evidence>
<feature type="domain" description="Multidrug resistance protein MdtA-like barrel-sandwich hybrid" evidence="6">
    <location>
        <begin position="63"/>
        <end position="206"/>
    </location>
</feature>
<feature type="signal peptide" evidence="4">
    <location>
        <begin position="1"/>
        <end position="28"/>
    </location>
</feature>
<name>A0A948TEB6_9GAMM</name>
<protein>
    <submittedName>
        <fullName evidence="9">Efflux RND transporter periplasmic adaptor subunit</fullName>
    </submittedName>
</protein>
<dbReference type="InterPro" id="IPR058627">
    <property type="entry name" value="MdtA-like_C"/>
</dbReference>
<feature type="domain" description="Multidrug resistance protein MdtA-like alpha-helical hairpin" evidence="5">
    <location>
        <begin position="104"/>
        <end position="173"/>
    </location>
</feature>
<dbReference type="InterPro" id="IPR058625">
    <property type="entry name" value="MdtA-like_BSH"/>
</dbReference>
<dbReference type="GO" id="GO:0046677">
    <property type="term" value="P:response to antibiotic"/>
    <property type="evidence" value="ECO:0007669"/>
    <property type="project" value="TreeGrafter"/>
</dbReference>
<dbReference type="Pfam" id="PF25944">
    <property type="entry name" value="Beta-barrel_RND"/>
    <property type="match status" value="1"/>
</dbReference>
<sequence>MFLSSINKKHLLPSAFAAALILSGCGEAEQTTQAQSLPVDVYTVQTMEVPIVSNLTGRVSATRRAEVRPQVSGIIQKRLFVEGSTVSEGDQLYQIDPSLYEADVNSAKANLKSAEANLYTTKLRADRYRQLLSQKAVSKQDYDDAQAAYLQADAAVKAAEATLETANINLAYTKVYAPISGRISKSNFTEGALVNAQQTNPLTTIQQMDPMYVDLGQTVEDHLALRQAMADGDVRTTDGKAPVDIYFSNGTKYRHQGQLEFSDVTVDETTGMVSVRAIVPNPEQTLLPGMFLRGAIHEGTIPNAVVVRQDAVIREAGGLSYVYIVDDHNQAQRAVIKIGTEYNGYYVVATGLKVGDKVITTNLQKIRSGAPVQIVAAPAQGQDGAANEAGAAAATDATTGTGAADKA</sequence>
<dbReference type="Pfam" id="PF25917">
    <property type="entry name" value="BSH_RND"/>
    <property type="match status" value="1"/>
</dbReference>
<dbReference type="InterPro" id="IPR058624">
    <property type="entry name" value="MdtA-like_HH"/>
</dbReference>
<feature type="region of interest" description="Disordered" evidence="3">
    <location>
        <begin position="385"/>
        <end position="407"/>
    </location>
</feature>
<dbReference type="Gene3D" id="2.40.420.20">
    <property type="match status" value="1"/>
</dbReference>
<evidence type="ECO:0000259" key="8">
    <source>
        <dbReference type="Pfam" id="PF25967"/>
    </source>
</evidence>
<comment type="subcellular location">
    <subcellularLocation>
        <location evidence="1">Cell inner membrane</location>
        <topology evidence="1">Lipid-anchor</topology>
    </subcellularLocation>
</comment>
<dbReference type="AlphaFoldDB" id="A0A948TEB6"/>
<dbReference type="PANTHER" id="PTHR30158:SF3">
    <property type="entry name" value="MULTIDRUG EFFLUX PUMP SUBUNIT ACRA-RELATED"/>
    <property type="match status" value="1"/>
</dbReference>
<dbReference type="InterPro" id="IPR058626">
    <property type="entry name" value="MdtA-like_b-barrel"/>
</dbReference>
<dbReference type="Gene3D" id="1.10.287.470">
    <property type="entry name" value="Helix hairpin bin"/>
    <property type="match status" value="1"/>
</dbReference>
<feature type="domain" description="Multidrug resistance protein MdtA-like C-terminal permuted SH3" evidence="8">
    <location>
        <begin position="303"/>
        <end position="365"/>
    </location>
</feature>
<reference evidence="9" key="1">
    <citation type="journal article" date="2021" name="PeerJ">
        <title>Extensive microbial diversity within the chicken gut microbiome revealed by metagenomics and culture.</title>
        <authorList>
            <person name="Gilroy R."/>
            <person name="Ravi A."/>
            <person name="Getino M."/>
            <person name="Pursley I."/>
            <person name="Horton D.L."/>
            <person name="Alikhan N.F."/>
            <person name="Baker D."/>
            <person name="Gharbi K."/>
            <person name="Hall N."/>
            <person name="Watson M."/>
            <person name="Adriaenssens E.M."/>
            <person name="Foster-Nyarko E."/>
            <person name="Jarju S."/>
            <person name="Secka A."/>
            <person name="Antonio M."/>
            <person name="Oren A."/>
            <person name="Chaudhuri R.R."/>
            <person name="La Ragione R."/>
            <person name="Hildebrand F."/>
            <person name="Pallen M.J."/>
        </authorList>
    </citation>
    <scope>NUCLEOTIDE SEQUENCE</scope>
    <source>
        <strain evidence="9">378</strain>
    </source>
</reference>
<dbReference type="PANTHER" id="PTHR30158">
    <property type="entry name" value="ACRA/E-RELATED COMPONENT OF DRUG EFFLUX TRANSPORTER"/>
    <property type="match status" value="1"/>
</dbReference>
<evidence type="ECO:0000313" key="10">
    <source>
        <dbReference type="Proteomes" id="UP000733611"/>
    </source>
</evidence>
<dbReference type="GO" id="GO:0030313">
    <property type="term" value="C:cell envelope"/>
    <property type="evidence" value="ECO:0007669"/>
    <property type="project" value="UniProtKB-SubCell"/>
</dbReference>
<dbReference type="GO" id="GO:0022857">
    <property type="term" value="F:transmembrane transporter activity"/>
    <property type="evidence" value="ECO:0007669"/>
    <property type="project" value="InterPro"/>
</dbReference>
<dbReference type="Pfam" id="PF25967">
    <property type="entry name" value="RND-MFP_C"/>
    <property type="match status" value="1"/>
</dbReference>
<dbReference type="Gene3D" id="2.40.30.170">
    <property type="match status" value="1"/>
</dbReference>
<comment type="similarity">
    <text evidence="2">Belongs to the membrane fusion protein (MFP) (TC 8.A.1) family.</text>
</comment>